<organism evidence="3 4">
    <name type="scientific">Candidatus Roizmanbacteria bacterium RIFOXYD1_FULL_38_12</name>
    <dbReference type="NCBI Taxonomy" id="1802093"/>
    <lineage>
        <taxon>Bacteria</taxon>
        <taxon>Candidatus Roizmaniibacteriota</taxon>
    </lineage>
</organism>
<feature type="domain" description="VanZ-like" evidence="2">
    <location>
        <begin position="17"/>
        <end position="122"/>
    </location>
</feature>
<protein>
    <recommendedName>
        <fullName evidence="2">VanZ-like domain-containing protein</fullName>
    </recommendedName>
</protein>
<dbReference type="NCBIfam" id="NF037970">
    <property type="entry name" value="vanZ_1"/>
    <property type="match status" value="1"/>
</dbReference>
<dbReference type="Proteomes" id="UP000177050">
    <property type="component" value="Unassembled WGS sequence"/>
</dbReference>
<keyword evidence="1" id="KW-0812">Transmembrane</keyword>
<reference evidence="3 4" key="1">
    <citation type="journal article" date="2016" name="Nat. Commun.">
        <title>Thousands of microbial genomes shed light on interconnected biogeochemical processes in an aquifer system.</title>
        <authorList>
            <person name="Anantharaman K."/>
            <person name="Brown C.T."/>
            <person name="Hug L.A."/>
            <person name="Sharon I."/>
            <person name="Castelle C.J."/>
            <person name="Probst A.J."/>
            <person name="Thomas B.C."/>
            <person name="Singh A."/>
            <person name="Wilkins M.J."/>
            <person name="Karaoz U."/>
            <person name="Brodie E.L."/>
            <person name="Williams K.H."/>
            <person name="Hubbard S.S."/>
            <person name="Banfield J.F."/>
        </authorList>
    </citation>
    <scope>NUCLEOTIDE SEQUENCE [LARGE SCALE GENOMIC DNA]</scope>
</reference>
<keyword evidence="1" id="KW-1133">Transmembrane helix</keyword>
<feature type="transmembrane region" description="Helical" evidence="1">
    <location>
        <begin position="74"/>
        <end position="92"/>
    </location>
</feature>
<feature type="transmembrane region" description="Helical" evidence="1">
    <location>
        <begin position="39"/>
        <end position="62"/>
    </location>
</feature>
<evidence type="ECO:0000256" key="1">
    <source>
        <dbReference type="SAM" id="Phobius"/>
    </source>
</evidence>
<dbReference type="InterPro" id="IPR006976">
    <property type="entry name" value="VanZ-like"/>
</dbReference>
<proteinExistence type="predicted"/>
<sequence length="132" mass="15596">MAVKHPLLRFLYYWLPPFLWMALIFYLSSRKSIGITHAYLYDFVIFKSLHVIEYAVLFFFIFRALHTTKFSLSHQFILAIVCSVLFATSDEIHQLFISSRQGKVRDILIDTAGILIMYIITKKNLKFVKRLI</sequence>
<evidence type="ECO:0000313" key="3">
    <source>
        <dbReference type="EMBL" id="OGK73207.1"/>
    </source>
</evidence>
<feature type="transmembrane region" description="Helical" evidence="1">
    <location>
        <begin position="6"/>
        <end position="27"/>
    </location>
</feature>
<gene>
    <name evidence="3" type="ORF">A3K52_00155</name>
</gene>
<dbReference type="AlphaFoldDB" id="A0A1F7KZA0"/>
<evidence type="ECO:0000259" key="2">
    <source>
        <dbReference type="Pfam" id="PF04892"/>
    </source>
</evidence>
<keyword evidence="1" id="KW-0472">Membrane</keyword>
<dbReference type="EMBL" id="MGBR01000001">
    <property type="protein sequence ID" value="OGK73207.1"/>
    <property type="molecule type" value="Genomic_DNA"/>
</dbReference>
<feature type="transmembrane region" description="Helical" evidence="1">
    <location>
        <begin position="104"/>
        <end position="121"/>
    </location>
</feature>
<dbReference type="Pfam" id="PF04892">
    <property type="entry name" value="VanZ"/>
    <property type="match status" value="1"/>
</dbReference>
<comment type="caution">
    <text evidence="3">The sequence shown here is derived from an EMBL/GenBank/DDBJ whole genome shotgun (WGS) entry which is preliminary data.</text>
</comment>
<accession>A0A1F7KZA0</accession>
<name>A0A1F7KZA0_9BACT</name>
<evidence type="ECO:0000313" key="4">
    <source>
        <dbReference type="Proteomes" id="UP000177050"/>
    </source>
</evidence>